<protein>
    <submittedName>
        <fullName evidence="2">Uncharacterized protein</fullName>
    </submittedName>
</protein>
<evidence type="ECO:0000256" key="1">
    <source>
        <dbReference type="SAM" id="Phobius"/>
    </source>
</evidence>
<gene>
    <name evidence="2" type="ORF">I6K02_28345</name>
</gene>
<reference evidence="2 3" key="1">
    <citation type="submission" date="2021-02" db="EMBL/GenBank/DDBJ databases">
        <title>FDA dAtabase for Regulatory Grade micrObial Sequences (FDA-ARGOS): Supporting development and validation of Infectious Disease Dx tests.</title>
        <authorList>
            <person name="Minogue T."/>
            <person name="Wolcott M."/>
            <person name="Wasieloski L."/>
            <person name="Aguilar W."/>
            <person name="Moore D."/>
            <person name="Jaissle J."/>
            <person name="Tallon L."/>
            <person name="Sadzewicz L."/>
            <person name="Zhao X."/>
            <person name="Boylan J."/>
            <person name="Ott S."/>
            <person name="Bowen H."/>
            <person name="Vavikolanu K."/>
            <person name="Mehta A."/>
            <person name="Aluvathingal J."/>
            <person name="Nadendla S."/>
            <person name="Yan Y."/>
            <person name="Sichtig H."/>
        </authorList>
    </citation>
    <scope>NUCLEOTIDE SEQUENCE [LARGE SCALE GENOMIC DNA]</scope>
    <source>
        <strain evidence="2 3">FDAARGOS_1272</strain>
    </source>
</reference>
<keyword evidence="3" id="KW-1185">Reference proteome</keyword>
<feature type="transmembrane region" description="Helical" evidence="1">
    <location>
        <begin position="82"/>
        <end position="104"/>
    </location>
</feature>
<evidence type="ECO:0000313" key="3">
    <source>
        <dbReference type="Proteomes" id="UP000625568"/>
    </source>
</evidence>
<proteinExistence type="predicted"/>
<evidence type="ECO:0000313" key="2">
    <source>
        <dbReference type="EMBL" id="QRO81023.1"/>
    </source>
</evidence>
<name>A0A892I6W7_9BURK</name>
<feature type="transmembrane region" description="Helical" evidence="1">
    <location>
        <begin position="15"/>
        <end position="35"/>
    </location>
</feature>
<dbReference type="EMBL" id="CP069484">
    <property type="protein sequence ID" value="QRO81023.1"/>
    <property type="molecule type" value="Genomic_DNA"/>
</dbReference>
<keyword evidence="1" id="KW-0812">Transmembrane</keyword>
<feature type="transmembrane region" description="Helical" evidence="1">
    <location>
        <begin position="116"/>
        <end position="134"/>
    </location>
</feature>
<keyword evidence="1" id="KW-0472">Membrane</keyword>
<organism evidence="2 3">
    <name type="scientific">Burkholderia dolosa</name>
    <dbReference type="NCBI Taxonomy" id="152500"/>
    <lineage>
        <taxon>Bacteria</taxon>
        <taxon>Pseudomonadati</taxon>
        <taxon>Pseudomonadota</taxon>
        <taxon>Betaproteobacteria</taxon>
        <taxon>Burkholderiales</taxon>
        <taxon>Burkholderiaceae</taxon>
        <taxon>Burkholderia</taxon>
        <taxon>Burkholderia cepacia complex</taxon>
    </lineage>
</organism>
<dbReference type="RefSeq" id="WP_035975473.1">
    <property type="nucleotide sequence ID" value="NZ_CABVPR010000008.1"/>
</dbReference>
<dbReference type="Proteomes" id="UP000625568">
    <property type="component" value="Chromosome 3"/>
</dbReference>
<sequence>MSGAVDSLARVRREAVLWTSIALYVASLFLPAMYFERESPLTGMSVLAQGWWGLLMLNPSWLANPLYVIAVVMFARRRYTCAAPFAGTAVACALCSLLTTKWYFNEADATPIRSLGIAFYTWAIAPMVLLLGSLRMRRDVVAAQPGD</sequence>
<dbReference type="AlphaFoldDB" id="A0A892I6W7"/>
<keyword evidence="1" id="KW-1133">Transmembrane helix</keyword>
<dbReference type="GeneID" id="93130918"/>
<feature type="transmembrane region" description="Helical" evidence="1">
    <location>
        <begin position="55"/>
        <end position="75"/>
    </location>
</feature>
<accession>A0A892I6W7</accession>